<reference evidence="10" key="2">
    <citation type="journal article" date="2021" name="PeerJ">
        <title>Extensive microbial diversity within the chicken gut microbiome revealed by metagenomics and culture.</title>
        <authorList>
            <person name="Gilroy R."/>
            <person name="Ravi A."/>
            <person name="Getino M."/>
            <person name="Pursley I."/>
            <person name="Horton D.L."/>
            <person name="Alikhan N.F."/>
            <person name="Baker D."/>
            <person name="Gharbi K."/>
            <person name="Hall N."/>
            <person name="Watson M."/>
            <person name="Adriaenssens E.M."/>
            <person name="Foster-Nyarko E."/>
            <person name="Jarju S."/>
            <person name="Secka A."/>
            <person name="Antonio M."/>
            <person name="Oren A."/>
            <person name="Chaudhuri R.R."/>
            <person name="La Ragione R."/>
            <person name="Hildebrand F."/>
            <person name="Pallen M.J."/>
        </authorList>
    </citation>
    <scope>NUCLEOTIDE SEQUENCE</scope>
    <source>
        <strain evidence="10">ChiSjej5B23-6657</strain>
    </source>
</reference>
<dbReference type="Gene3D" id="3.20.20.220">
    <property type="match status" value="1"/>
</dbReference>
<keyword evidence="6" id="KW-0274">FAD</keyword>
<keyword evidence="3 8" id="KW-0489">Methyltransferase</keyword>
<dbReference type="Proteomes" id="UP000823912">
    <property type="component" value="Unassembled WGS sequence"/>
</dbReference>
<dbReference type="GO" id="GO:0032259">
    <property type="term" value="P:methylation"/>
    <property type="evidence" value="ECO:0007669"/>
    <property type="project" value="UniProtKB-KW"/>
</dbReference>
<protein>
    <submittedName>
        <fullName evidence="10">Bifunctional homocysteine S-methyltransferase/methylenetetrahydrofolate reductase</fullName>
        <ecNumber evidence="10">1.5.1.20</ecNumber>
        <ecNumber evidence="10">2.1.1.10</ecNumber>
    </submittedName>
</protein>
<dbReference type="CDD" id="cd00537">
    <property type="entry name" value="MTHFR"/>
    <property type="match status" value="1"/>
</dbReference>
<evidence type="ECO:0000256" key="4">
    <source>
        <dbReference type="ARBA" id="ARBA00022630"/>
    </source>
</evidence>
<evidence type="ECO:0000256" key="3">
    <source>
        <dbReference type="ARBA" id="ARBA00022603"/>
    </source>
</evidence>
<evidence type="ECO:0000313" key="10">
    <source>
        <dbReference type="EMBL" id="HIR70813.1"/>
    </source>
</evidence>
<dbReference type="GO" id="GO:0004489">
    <property type="term" value="F:methylenetetrahydrofolate reductase [NAD(P)H] activity"/>
    <property type="evidence" value="ECO:0007669"/>
    <property type="project" value="UniProtKB-EC"/>
</dbReference>
<dbReference type="GO" id="GO:0008168">
    <property type="term" value="F:methyltransferase activity"/>
    <property type="evidence" value="ECO:0007669"/>
    <property type="project" value="UniProtKB-UniRule"/>
</dbReference>
<dbReference type="Pfam" id="PF02219">
    <property type="entry name" value="MTHFR"/>
    <property type="match status" value="1"/>
</dbReference>
<keyword evidence="7 10" id="KW-0560">Oxidoreductase</keyword>
<dbReference type="PANTHER" id="PTHR11103">
    <property type="entry name" value="SLR1189 PROTEIN"/>
    <property type="match status" value="1"/>
</dbReference>
<dbReference type="InterPro" id="IPR003171">
    <property type="entry name" value="Mehydrof_redctse-like"/>
</dbReference>
<dbReference type="Pfam" id="PF02574">
    <property type="entry name" value="S-methyl_trans"/>
    <property type="match status" value="1"/>
</dbReference>
<keyword evidence="5 8" id="KW-0808">Transferase</keyword>
<dbReference type="AlphaFoldDB" id="A0A9D1E9W4"/>
<dbReference type="Gene3D" id="3.20.20.330">
    <property type="entry name" value="Homocysteine-binding-like domain"/>
    <property type="match status" value="1"/>
</dbReference>
<gene>
    <name evidence="10" type="ORF">IAA55_05990</name>
</gene>
<comment type="cofactor">
    <cofactor evidence="1">
        <name>FAD</name>
        <dbReference type="ChEBI" id="CHEBI:57692"/>
    </cofactor>
</comment>
<reference evidence="10" key="1">
    <citation type="submission" date="2020-10" db="EMBL/GenBank/DDBJ databases">
        <authorList>
            <person name="Gilroy R."/>
        </authorList>
    </citation>
    <scope>NUCLEOTIDE SEQUENCE</scope>
    <source>
        <strain evidence="10">ChiSjej5B23-6657</strain>
    </source>
</reference>
<dbReference type="EMBL" id="DVHM01000097">
    <property type="protein sequence ID" value="HIR70813.1"/>
    <property type="molecule type" value="Genomic_DNA"/>
</dbReference>
<dbReference type="PANTHER" id="PTHR11103:SF18">
    <property type="entry name" value="SLR1189 PROTEIN"/>
    <property type="match status" value="1"/>
</dbReference>
<dbReference type="InterPro" id="IPR036589">
    <property type="entry name" value="HCY_dom_sf"/>
</dbReference>
<evidence type="ECO:0000259" key="9">
    <source>
        <dbReference type="PROSITE" id="PS50970"/>
    </source>
</evidence>
<feature type="binding site" evidence="8">
    <location>
        <position position="206"/>
    </location>
    <ligand>
        <name>Zn(2+)</name>
        <dbReference type="ChEBI" id="CHEBI:29105"/>
    </ligand>
</feature>
<name>A0A9D1E9W4_9FIRM</name>
<dbReference type="GO" id="GO:0046872">
    <property type="term" value="F:metal ion binding"/>
    <property type="evidence" value="ECO:0007669"/>
    <property type="project" value="UniProtKB-KW"/>
</dbReference>
<dbReference type="EC" id="2.1.1.10" evidence="10"/>
<dbReference type="SUPFAM" id="SSF82282">
    <property type="entry name" value="Homocysteine S-methyltransferase"/>
    <property type="match status" value="1"/>
</dbReference>
<evidence type="ECO:0000256" key="6">
    <source>
        <dbReference type="ARBA" id="ARBA00022827"/>
    </source>
</evidence>
<dbReference type="InterPro" id="IPR029041">
    <property type="entry name" value="FAD-linked_oxidoreductase-like"/>
</dbReference>
<evidence type="ECO:0000256" key="2">
    <source>
        <dbReference type="ARBA" id="ARBA00004777"/>
    </source>
</evidence>
<comment type="caution">
    <text evidence="10">The sequence shown here is derived from an EMBL/GenBank/DDBJ whole genome shotgun (WGS) entry which is preliminary data.</text>
</comment>
<comment type="cofactor">
    <cofactor evidence="8">
        <name>Zn(2+)</name>
        <dbReference type="ChEBI" id="CHEBI:29105"/>
    </cofactor>
</comment>
<feature type="binding site" evidence="8">
    <location>
        <position position="272"/>
    </location>
    <ligand>
        <name>Zn(2+)</name>
        <dbReference type="ChEBI" id="CHEBI:29105"/>
    </ligand>
</feature>
<evidence type="ECO:0000313" key="11">
    <source>
        <dbReference type="Proteomes" id="UP000823912"/>
    </source>
</evidence>
<comment type="pathway">
    <text evidence="2">One-carbon metabolism; tetrahydrofolate interconversion.</text>
</comment>
<keyword evidence="8" id="KW-0479">Metal-binding</keyword>
<sequence>MDIRTYLKQQTLITDGAMGTYYSASYPDGEELAERENLLHPERIRDIHGAYIRSGARLLRTNTFAVNSGFFSDRRSMREYILAGYRIAEEAVEQYGTPGEAYFIAADIGTVFDAPFGDRQQLLEEYRFLADCFLEAGAEIFLFETQADLGILGDLTAYIKGRKGDAFVMVSFSFDKTGYTRGGLRLERMVEEMAAAETVDAYGLNCGVEGNHMAQLLERVTFPNDKYLLALPNAGYPFVLRGKTIYGKNIPYFLEMEEKLFDLGVDILGGCCGTTPAYIEGIHGRISGRKRRAKRIGTPKNGIRQKTMSEFWKKLQQGEQPFVVELDPPFDLNTEKVLRGAELLKEHDVDLLTLSDSPMARARMDASLLGSRIQHEVGIQVMPHISCRDRNIISLRGTLLGDYDSDIRHFLIVTGDPVAPGDRGTVTQVFDYNSIKLMGFVQEMNRDLFAGDKVVYGGALNYHGENPEAIARRMEMKMQQGCSYFLTQPVYSREDAERIAFLKERTGAKVLVGIFPLVSYKNALFMANEMPGVRIPPQITEAYRPDMSREEAEEIAVKISVDIAKMTRETADGYYLMTPFNRVGLICRIIEEIRKER</sequence>
<feature type="binding site" evidence="8">
    <location>
        <position position="271"/>
    </location>
    <ligand>
        <name>Zn(2+)</name>
        <dbReference type="ChEBI" id="CHEBI:29105"/>
    </ligand>
</feature>
<feature type="domain" description="Hcy-binding" evidence="9">
    <location>
        <begin position="1"/>
        <end position="286"/>
    </location>
</feature>
<dbReference type="NCBIfam" id="NF006396">
    <property type="entry name" value="PRK08645.1"/>
    <property type="match status" value="1"/>
</dbReference>
<dbReference type="InterPro" id="IPR003726">
    <property type="entry name" value="HCY_dom"/>
</dbReference>
<proteinExistence type="predicted"/>
<organism evidence="10 11">
    <name type="scientific">Candidatus Pullilachnospira gallistercoris</name>
    <dbReference type="NCBI Taxonomy" id="2840911"/>
    <lineage>
        <taxon>Bacteria</taxon>
        <taxon>Bacillati</taxon>
        <taxon>Bacillota</taxon>
        <taxon>Clostridia</taxon>
        <taxon>Lachnospirales</taxon>
        <taxon>Lachnospiraceae</taxon>
        <taxon>Lachnospiraceae incertae sedis</taxon>
        <taxon>Candidatus Pullilachnospira</taxon>
    </lineage>
</organism>
<evidence type="ECO:0000256" key="5">
    <source>
        <dbReference type="ARBA" id="ARBA00022679"/>
    </source>
</evidence>
<keyword evidence="8" id="KW-0862">Zinc</keyword>
<keyword evidence="4" id="KW-0285">Flavoprotein</keyword>
<dbReference type="SUPFAM" id="SSF51730">
    <property type="entry name" value="FAD-linked oxidoreductase"/>
    <property type="match status" value="1"/>
</dbReference>
<accession>A0A9D1E9W4</accession>
<dbReference type="EC" id="1.5.1.20" evidence="10"/>
<dbReference type="PROSITE" id="PS50970">
    <property type="entry name" value="HCY"/>
    <property type="match status" value="1"/>
</dbReference>
<evidence type="ECO:0000256" key="1">
    <source>
        <dbReference type="ARBA" id="ARBA00001974"/>
    </source>
</evidence>
<dbReference type="GO" id="GO:0006555">
    <property type="term" value="P:methionine metabolic process"/>
    <property type="evidence" value="ECO:0007669"/>
    <property type="project" value="InterPro"/>
</dbReference>
<evidence type="ECO:0000256" key="7">
    <source>
        <dbReference type="ARBA" id="ARBA00023002"/>
    </source>
</evidence>
<evidence type="ECO:0000256" key="8">
    <source>
        <dbReference type="PROSITE-ProRule" id="PRU00333"/>
    </source>
</evidence>